<dbReference type="RefSeq" id="WP_344633969.1">
    <property type="nucleotide sequence ID" value="NZ_BAAATJ010000045.1"/>
</dbReference>
<reference evidence="1 2" key="1">
    <citation type="journal article" date="2019" name="Int. J. Syst. Evol. Microbiol.">
        <title>The Global Catalogue of Microorganisms (GCM) 10K type strain sequencing project: providing services to taxonomists for standard genome sequencing and annotation.</title>
        <authorList>
            <consortium name="The Broad Institute Genomics Platform"/>
            <consortium name="The Broad Institute Genome Sequencing Center for Infectious Disease"/>
            <person name="Wu L."/>
            <person name="Ma J."/>
        </authorList>
    </citation>
    <scope>NUCLEOTIDE SEQUENCE [LARGE SCALE GENOMIC DNA]</scope>
    <source>
        <strain evidence="1 2">JCM 6921</strain>
    </source>
</reference>
<organism evidence="1 2">
    <name type="scientific">Streptomyces glaucosporus</name>
    <dbReference type="NCBI Taxonomy" id="284044"/>
    <lineage>
        <taxon>Bacteria</taxon>
        <taxon>Bacillati</taxon>
        <taxon>Actinomycetota</taxon>
        <taxon>Actinomycetes</taxon>
        <taxon>Kitasatosporales</taxon>
        <taxon>Streptomycetaceae</taxon>
        <taxon>Streptomyces</taxon>
    </lineage>
</organism>
<dbReference type="EMBL" id="BAAATJ010000045">
    <property type="protein sequence ID" value="GAA2418508.1"/>
    <property type="molecule type" value="Genomic_DNA"/>
</dbReference>
<keyword evidence="2" id="KW-1185">Reference proteome</keyword>
<evidence type="ECO:0000313" key="1">
    <source>
        <dbReference type="EMBL" id="GAA2418508.1"/>
    </source>
</evidence>
<gene>
    <name evidence="1" type="ORF">GCM10010420_56290</name>
</gene>
<sequence length="98" mass="10696">MCLILPREGESVDYPEGNEWPMPHLADCGMRGDRDLGLEGSRRGKKVRTTVRAAREHGVAVESLAAHCADDLPQAGLLFGYGTIRTEHITGGLRLLAR</sequence>
<accession>A0ABN3IZS3</accession>
<protein>
    <submittedName>
        <fullName evidence="1">Uncharacterized protein</fullName>
    </submittedName>
</protein>
<proteinExistence type="predicted"/>
<dbReference type="Proteomes" id="UP001500058">
    <property type="component" value="Unassembled WGS sequence"/>
</dbReference>
<evidence type="ECO:0000313" key="2">
    <source>
        <dbReference type="Proteomes" id="UP001500058"/>
    </source>
</evidence>
<comment type="caution">
    <text evidence="1">The sequence shown here is derived from an EMBL/GenBank/DDBJ whole genome shotgun (WGS) entry which is preliminary data.</text>
</comment>
<name>A0ABN3IZS3_9ACTN</name>